<dbReference type="Gene3D" id="3.20.20.100">
    <property type="entry name" value="NADP-dependent oxidoreductase domain"/>
    <property type="match status" value="1"/>
</dbReference>
<evidence type="ECO:0000259" key="2">
    <source>
        <dbReference type="Pfam" id="PF00248"/>
    </source>
</evidence>
<dbReference type="PANTHER" id="PTHR43364">
    <property type="entry name" value="NADH-SPECIFIC METHYLGLYOXAL REDUCTASE-RELATED"/>
    <property type="match status" value="1"/>
</dbReference>
<dbReference type="RefSeq" id="WP_069306942.1">
    <property type="nucleotide sequence ID" value="NZ_MCRJ01000051.1"/>
</dbReference>
<keyword evidence="1 3" id="KW-0560">Oxidoreductase</keyword>
<accession>A0A1E3H261</accession>
<dbReference type="InterPro" id="IPR023210">
    <property type="entry name" value="NADP_OxRdtase_dom"/>
</dbReference>
<evidence type="ECO:0000313" key="3">
    <source>
        <dbReference type="EMBL" id="ODN70418.1"/>
    </source>
</evidence>
<dbReference type="PATRIC" id="fig|1439726.3.peg.2403"/>
<evidence type="ECO:0000313" key="4">
    <source>
        <dbReference type="Proteomes" id="UP000094622"/>
    </source>
</evidence>
<dbReference type="InterPro" id="IPR020471">
    <property type="entry name" value="AKR"/>
</dbReference>
<keyword evidence="4" id="KW-1185">Reference proteome</keyword>
<protein>
    <submittedName>
        <fullName evidence="3">General stress protein 69</fullName>
        <ecNumber evidence="3">1.1.1.-</ecNumber>
    </submittedName>
</protein>
<dbReference type="GO" id="GO:0016491">
    <property type="term" value="F:oxidoreductase activity"/>
    <property type="evidence" value="ECO:0007669"/>
    <property type="project" value="UniProtKB-KW"/>
</dbReference>
<evidence type="ECO:0000256" key="1">
    <source>
        <dbReference type="ARBA" id="ARBA00023002"/>
    </source>
</evidence>
<comment type="caution">
    <text evidence="3">The sequence shown here is derived from an EMBL/GenBank/DDBJ whole genome shotgun (WGS) entry which is preliminary data.</text>
</comment>
<dbReference type="PRINTS" id="PR00069">
    <property type="entry name" value="ALDKETRDTASE"/>
</dbReference>
<dbReference type="EMBL" id="MCRJ01000051">
    <property type="protein sequence ID" value="ODN70418.1"/>
    <property type="molecule type" value="Genomic_DNA"/>
</dbReference>
<gene>
    <name evidence="3" type="primary">yhdN_4</name>
    <name evidence="3" type="ORF">A6302_02282</name>
</gene>
<dbReference type="InterPro" id="IPR036812">
    <property type="entry name" value="NAD(P)_OxRdtase_dom_sf"/>
</dbReference>
<name>A0A1E3H261_9HYPH</name>
<sequence length="350" mass="38561">MKMRPLGRTGLSVSAVCLGTMTFGEQNTKEEGFAQMDLAVDHGVNVFDAAELYPIPPRPETQGRTEEIVGHWLKDRGRRADILLATKVIGRSEMRWFRDDRAEGRLTRPQIMEAVEKSLRRLRTDYIDLYQLHWPERPVTGFGSNPVRWQSPPPAADETPIEEILGILDELVTAGKVRHIGLSNESPWGVMRHLALAEAGKGPRVASVQNAYSLVNRTFEAGLAEVCEREDVGLLAYSPLAQGYLTGKYQDGALPAGSRKQLFNRLQRYEKPGAAEAFADYVRIARDFGVDPALFANAFVTSRPFVTSNIVGATSVDQLKVALASADVAFTAEMEAAVDAVHQLRGNPCP</sequence>
<dbReference type="AlphaFoldDB" id="A0A1E3H261"/>
<dbReference type="InterPro" id="IPR050523">
    <property type="entry name" value="AKR_Detox_Biosynth"/>
</dbReference>
<dbReference type="PANTHER" id="PTHR43364:SF4">
    <property type="entry name" value="NAD(P)-LINKED OXIDOREDUCTASE SUPERFAMILY PROTEIN"/>
    <property type="match status" value="1"/>
</dbReference>
<dbReference type="Proteomes" id="UP000094622">
    <property type="component" value="Unassembled WGS sequence"/>
</dbReference>
<dbReference type="SUPFAM" id="SSF51430">
    <property type="entry name" value="NAD(P)-linked oxidoreductase"/>
    <property type="match status" value="1"/>
</dbReference>
<dbReference type="OrthoDB" id="9803483at2"/>
<reference evidence="3 4" key="1">
    <citation type="submission" date="2016-07" db="EMBL/GenBank/DDBJ databases">
        <title>Draft Genome Sequence of Methylobrevis pamukkalensis PK2.</title>
        <authorList>
            <person name="Vasilenko O.V."/>
            <person name="Doronina N.V."/>
            <person name="Shmareva M.N."/>
            <person name="Tarlachkov S.V."/>
            <person name="Mustakhimov I."/>
            <person name="Trotsenko Y.A."/>
        </authorList>
    </citation>
    <scope>NUCLEOTIDE SEQUENCE [LARGE SCALE GENOMIC DNA]</scope>
    <source>
        <strain evidence="3 4">PK2</strain>
    </source>
</reference>
<dbReference type="Pfam" id="PF00248">
    <property type="entry name" value="Aldo_ket_red"/>
    <property type="match status" value="1"/>
</dbReference>
<feature type="domain" description="NADP-dependent oxidoreductase" evidence="2">
    <location>
        <begin position="16"/>
        <end position="341"/>
    </location>
</feature>
<dbReference type="CDD" id="cd19094">
    <property type="entry name" value="AKR_Tas-like"/>
    <property type="match status" value="1"/>
</dbReference>
<proteinExistence type="predicted"/>
<organism evidence="3 4">
    <name type="scientific">Methylobrevis pamukkalensis</name>
    <dbReference type="NCBI Taxonomy" id="1439726"/>
    <lineage>
        <taxon>Bacteria</taxon>
        <taxon>Pseudomonadati</taxon>
        <taxon>Pseudomonadota</taxon>
        <taxon>Alphaproteobacteria</taxon>
        <taxon>Hyphomicrobiales</taxon>
        <taxon>Pleomorphomonadaceae</taxon>
        <taxon>Methylobrevis</taxon>
    </lineage>
</organism>
<dbReference type="EC" id="1.1.1.-" evidence="3"/>